<dbReference type="GO" id="GO:0008688">
    <property type="term" value="F:3-(3-hydroxyphenyl)propionate hydroxylase activity"/>
    <property type="evidence" value="ECO:0007669"/>
    <property type="project" value="TreeGrafter"/>
</dbReference>
<name>A0A1M4WL48_9BACT</name>
<dbReference type="InterPro" id="IPR050631">
    <property type="entry name" value="PheA/TfdB_FAD_monoxygenase"/>
</dbReference>
<evidence type="ECO:0000256" key="1">
    <source>
        <dbReference type="ARBA" id="ARBA00023002"/>
    </source>
</evidence>
<accession>A0A1M4WL48</accession>
<dbReference type="PRINTS" id="PR00420">
    <property type="entry name" value="RNGMNOXGNASE"/>
</dbReference>
<dbReference type="EMBL" id="FQUS01000003">
    <property type="protein sequence ID" value="SHE81946.1"/>
    <property type="molecule type" value="Genomic_DNA"/>
</dbReference>
<evidence type="ECO:0000259" key="2">
    <source>
        <dbReference type="Pfam" id="PF01494"/>
    </source>
</evidence>
<dbReference type="PANTHER" id="PTHR43476">
    <property type="entry name" value="3-(3-HYDROXY-PHENYL)PROPIONATE/3-HYDROXYCINNAMIC ACID HYDROXYLASE"/>
    <property type="match status" value="1"/>
</dbReference>
<dbReference type="Pfam" id="PF01494">
    <property type="entry name" value="FAD_binding_3"/>
    <property type="match status" value="1"/>
</dbReference>
<dbReference type="RefSeq" id="WP_073059862.1">
    <property type="nucleotide sequence ID" value="NZ_FQUS01000003.1"/>
</dbReference>
<dbReference type="PANTHER" id="PTHR43476:SF3">
    <property type="entry name" value="FAD-BINDING MONOOXYGENASE"/>
    <property type="match status" value="1"/>
</dbReference>
<keyword evidence="4" id="KW-1185">Reference proteome</keyword>
<feature type="domain" description="FAD-binding" evidence="2">
    <location>
        <begin position="9"/>
        <end position="341"/>
    </location>
</feature>
<dbReference type="InterPro" id="IPR002938">
    <property type="entry name" value="FAD-bd"/>
</dbReference>
<sequence>MNNPQKTYPAVIVGGGPVGLFLGICLEQAGISCRILEKRPAPTGDSRSLGIHPPSLELLDAAGITGQLVREGVRISRGHAFAQTQKIGSLSFEECPPPFNFVLSLPQSRTEQLLEAHLHQLNSRVLIRGAEVVDFIETQDHQTVTYRIEGATRSIRAKYVIGCDGKESFIRHYAGISFEGKTYPDTYVMGDFADNTDFGSDAAIFLCEEGLIESFPLPGNRRRWVVKTDNYHSTDQRRIIEKAVHQRIQHPLFGIDHFMLSSFGVEKRVAGQMVKKRSILAGDAAHVVSPIGGQGMNLGWLGAWDLSQCLRQMFDHSSPRNRDSELLKGFEQRRKKAARNAAGRGEFNMRMGRKVPLPAVRNGIVSLMLNTPLSRLMARLFTMRGLDRWII</sequence>
<gene>
    <name evidence="3" type="ORF">SAMN05443144_103247</name>
</gene>
<dbReference type="Gene3D" id="3.30.70.2450">
    <property type="match status" value="1"/>
</dbReference>
<keyword evidence="1" id="KW-0560">Oxidoreductase</keyword>
<dbReference type="SUPFAM" id="SSF51905">
    <property type="entry name" value="FAD/NAD(P)-binding domain"/>
    <property type="match status" value="1"/>
</dbReference>
<dbReference type="InterPro" id="IPR036188">
    <property type="entry name" value="FAD/NAD-bd_sf"/>
</dbReference>
<protein>
    <submittedName>
        <fullName evidence="3">2-polyprenyl-6-methoxyphenol hydroxylase</fullName>
    </submittedName>
</protein>
<dbReference type="STRING" id="1194090.SAMN05443144_103247"/>
<dbReference type="GO" id="GO:0019622">
    <property type="term" value="P:3-(3-hydroxy)phenylpropionate catabolic process"/>
    <property type="evidence" value="ECO:0007669"/>
    <property type="project" value="TreeGrafter"/>
</dbReference>
<dbReference type="OrthoDB" id="9766816at2"/>
<evidence type="ECO:0000313" key="3">
    <source>
        <dbReference type="EMBL" id="SHE81946.1"/>
    </source>
</evidence>
<dbReference type="Proteomes" id="UP000184041">
    <property type="component" value="Unassembled WGS sequence"/>
</dbReference>
<dbReference type="Gene3D" id="3.50.50.60">
    <property type="entry name" value="FAD/NAD(P)-binding domain"/>
    <property type="match status" value="1"/>
</dbReference>
<dbReference type="GO" id="GO:0071949">
    <property type="term" value="F:FAD binding"/>
    <property type="evidence" value="ECO:0007669"/>
    <property type="project" value="InterPro"/>
</dbReference>
<proteinExistence type="predicted"/>
<dbReference type="AlphaFoldDB" id="A0A1M4WL48"/>
<organism evidence="3 4">
    <name type="scientific">Fodinibius roseus</name>
    <dbReference type="NCBI Taxonomy" id="1194090"/>
    <lineage>
        <taxon>Bacteria</taxon>
        <taxon>Pseudomonadati</taxon>
        <taxon>Balneolota</taxon>
        <taxon>Balneolia</taxon>
        <taxon>Balneolales</taxon>
        <taxon>Balneolaceae</taxon>
        <taxon>Fodinibius</taxon>
    </lineage>
</organism>
<evidence type="ECO:0000313" key="4">
    <source>
        <dbReference type="Proteomes" id="UP000184041"/>
    </source>
</evidence>
<reference evidence="3 4" key="1">
    <citation type="submission" date="2016-11" db="EMBL/GenBank/DDBJ databases">
        <authorList>
            <person name="Jaros S."/>
            <person name="Januszkiewicz K."/>
            <person name="Wedrychowicz H."/>
        </authorList>
    </citation>
    <scope>NUCLEOTIDE SEQUENCE [LARGE SCALE GENOMIC DNA]</scope>
    <source>
        <strain evidence="3 4">DSM 21986</strain>
    </source>
</reference>